<dbReference type="PATRIC" id="fig|1157951.4.peg.2904"/>
<dbReference type="AlphaFoldDB" id="A0A140NMM9"/>
<feature type="chain" id="PRO_5007303736" evidence="1">
    <location>
        <begin position="27"/>
        <end position="375"/>
    </location>
</feature>
<evidence type="ECO:0000313" key="3">
    <source>
        <dbReference type="Proteomes" id="UP000005012"/>
    </source>
</evidence>
<organism evidence="2 3">
    <name type="scientific">Providencia stuartii (strain MRSN 2154)</name>
    <dbReference type="NCBI Taxonomy" id="1157951"/>
    <lineage>
        <taxon>Bacteria</taxon>
        <taxon>Pseudomonadati</taxon>
        <taxon>Pseudomonadota</taxon>
        <taxon>Gammaproteobacteria</taxon>
        <taxon>Enterobacterales</taxon>
        <taxon>Morganellaceae</taxon>
        <taxon>Providencia</taxon>
    </lineage>
</organism>
<dbReference type="EMBL" id="CP003488">
    <property type="protein sequence ID" value="AFH94719.1"/>
    <property type="molecule type" value="Genomic_DNA"/>
</dbReference>
<sequence length="375" mass="41457">MALTLKRNVVKAILALCLLNSSLGFANTIDVTIPPDTEVSYVSISSSINLIGPTEDPRNWDVFGIISISHDGNYCLNSDKLYEEDDQYYFHLLNSDMEHVGYFSLSFFATSSWVDLDGNHDNGSVRVVNGKVVQIDNLVQSSSYAYCYSPSENLNGELFSPNDDRVTDITVTGAEIKFISPDLAEPGEYFIALSDGTIVPQLYGASLTAKANGTTDLSEILVSSFNIDVLDACTIDVNGNTSSRFYLSSDESTGLVDYERVTVEIDCDSNIGNTVLGSVRLQTGLIKDEPNKFYLINEDYEDNGLYIEGIINQNGSDCDDEGDILFNGEAFDIDLEHKYDNYSGEFTIDWNLCKDEHYIEPGVYYGALDLSIFAK</sequence>
<feature type="signal peptide" evidence="1">
    <location>
        <begin position="1"/>
        <end position="26"/>
    </location>
</feature>
<dbReference type="KEGG" id="psi:S70_14440"/>
<name>A0A140NMM9_PROSM</name>
<reference evidence="3" key="2">
    <citation type="submission" date="2012-04" db="EMBL/GenBank/DDBJ databases">
        <title>Complete genome sequence of Providencia stuartii clinical isolate MRSN 2154.</title>
        <authorList>
            <person name="Clifford R.J."/>
            <person name="Hang J."/>
            <person name="Riley M.C."/>
            <person name="Onmus-Leone F."/>
            <person name="Kuschner R.A."/>
            <person name="Lesho E.P."/>
            <person name="Waterman P.E."/>
        </authorList>
    </citation>
    <scope>NUCLEOTIDE SEQUENCE [LARGE SCALE GENOMIC DNA]</scope>
    <source>
        <strain evidence="3">MRSN 2154</strain>
    </source>
</reference>
<dbReference type="RefSeq" id="WP_014657619.1">
    <property type="nucleotide sequence ID" value="NC_017731.1"/>
</dbReference>
<evidence type="ECO:0000256" key="1">
    <source>
        <dbReference type="SAM" id="SignalP"/>
    </source>
</evidence>
<dbReference type="GeneID" id="93520563"/>
<keyword evidence="1" id="KW-0732">Signal</keyword>
<gene>
    <name evidence="2" type="ordered locus">S70_14440</name>
</gene>
<proteinExistence type="predicted"/>
<reference evidence="2 3" key="1">
    <citation type="journal article" date="2012" name="J. Bacteriol.">
        <title>Complete Genome Sequence of Providencia stuartii Clinical Isolate MRSN 2154.</title>
        <authorList>
            <person name="Clifford R.J."/>
            <person name="Hang J."/>
            <person name="Riley M.C."/>
            <person name="Onmus-Leone F."/>
            <person name="Kuschner R.A."/>
            <person name="Lesho E.P."/>
            <person name="Waterman P.E."/>
        </authorList>
    </citation>
    <scope>NUCLEOTIDE SEQUENCE [LARGE SCALE GENOMIC DNA]</scope>
    <source>
        <strain evidence="2 3">MRSN 2154</strain>
    </source>
</reference>
<dbReference type="OrthoDB" id="9916399at2"/>
<dbReference type="Proteomes" id="UP000005012">
    <property type="component" value="Chromosome"/>
</dbReference>
<protein>
    <submittedName>
        <fullName evidence="2">Uncharacterized protein</fullName>
    </submittedName>
</protein>
<accession>A0A140NMM9</accession>
<evidence type="ECO:0000313" key="2">
    <source>
        <dbReference type="EMBL" id="AFH94719.1"/>
    </source>
</evidence>
<dbReference type="HOGENOM" id="CLU_737441_0_0_6"/>